<reference evidence="2" key="1">
    <citation type="journal article" date="2019" name="bioRxiv">
        <title>The Genome of the Zebra Mussel, Dreissena polymorpha: A Resource for Invasive Species Research.</title>
        <authorList>
            <person name="McCartney M.A."/>
            <person name="Auch B."/>
            <person name="Kono T."/>
            <person name="Mallez S."/>
            <person name="Zhang Y."/>
            <person name="Obille A."/>
            <person name="Becker A."/>
            <person name="Abrahante J.E."/>
            <person name="Garbe J."/>
            <person name="Badalamenti J.P."/>
            <person name="Herman A."/>
            <person name="Mangelson H."/>
            <person name="Liachko I."/>
            <person name="Sullivan S."/>
            <person name="Sone E.D."/>
            <person name="Koren S."/>
            <person name="Silverstein K.A.T."/>
            <person name="Beckman K.B."/>
            <person name="Gohl D.M."/>
        </authorList>
    </citation>
    <scope>NUCLEOTIDE SEQUENCE</scope>
    <source>
        <strain evidence="2">Duluth1</strain>
        <tissue evidence="2">Whole animal</tissue>
    </source>
</reference>
<proteinExistence type="predicted"/>
<gene>
    <name evidence="2" type="ORF">DPMN_055571</name>
</gene>
<name>A0A9D4CRV9_DREPO</name>
<reference evidence="2" key="2">
    <citation type="submission" date="2020-11" db="EMBL/GenBank/DDBJ databases">
        <authorList>
            <person name="McCartney M.A."/>
            <person name="Auch B."/>
            <person name="Kono T."/>
            <person name="Mallez S."/>
            <person name="Becker A."/>
            <person name="Gohl D.M."/>
            <person name="Silverstein K.A.T."/>
            <person name="Koren S."/>
            <person name="Bechman K.B."/>
            <person name="Herman A."/>
            <person name="Abrahante J.E."/>
            <person name="Garbe J."/>
        </authorList>
    </citation>
    <scope>NUCLEOTIDE SEQUENCE</scope>
    <source>
        <strain evidence="2">Duluth1</strain>
        <tissue evidence="2">Whole animal</tissue>
    </source>
</reference>
<dbReference type="Proteomes" id="UP000828390">
    <property type="component" value="Unassembled WGS sequence"/>
</dbReference>
<protein>
    <submittedName>
        <fullName evidence="2">Uncharacterized protein</fullName>
    </submittedName>
</protein>
<dbReference type="AlphaFoldDB" id="A0A9D4CRV9"/>
<organism evidence="2 3">
    <name type="scientific">Dreissena polymorpha</name>
    <name type="common">Zebra mussel</name>
    <name type="synonym">Mytilus polymorpha</name>
    <dbReference type="NCBI Taxonomy" id="45954"/>
    <lineage>
        <taxon>Eukaryota</taxon>
        <taxon>Metazoa</taxon>
        <taxon>Spiralia</taxon>
        <taxon>Lophotrochozoa</taxon>
        <taxon>Mollusca</taxon>
        <taxon>Bivalvia</taxon>
        <taxon>Autobranchia</taxon>
        <taxon>Heteroconchia</taxon>
        <taxon>Euheterodonta</taxon>
        <taxon>Imparidentia</taxon>
        <taxon>Neoheterodontei</taxon>
        <taxon>Myida</taxon>
        <taxon>Dreissenoidea</taxon>
        <taxon>Dreissenidae</taxon>
        <taxon>Dreissena</taxon>
    </lineage>
</organism>
<evidence type="ECO:0000256" key="1">
    <source>
        <dbReference type="SAM" id="MobiDB-lite"/>
    </source>
</evidence>
<comment type="caution">
    <text evidence="2">The sequence shown here is derived from an EMBL/GenBank/DDBJ whole genome shotgun (WGS) entry which is preliminary data.</text>
</comment>
<accession>A0A9D4CRV9</accession>
<feature type="compositionally biased region" description="Low complexity" evidence="1">
    <location>
        <begin position="38"/>
        <end position="61"/>
    </location>
</feature>
<evidence type="ECO:0000313" key="3">
    <source>
        <dbReference type="Proteomes" id="UP000828390"/>
    </source>
</evidence>
<dbReference type="EMBL" id="JAIWYP010000012">
    <property type="protein sequence ID" value="KAH3729599.1"/>
    <property type="molecule type" value="Genomic_DNA"/>
</dbReference>
<feature type="region of interest" description="Disordered" evidence="1">
    <location>
        <begin position="36"/>
        <end position="61"/>
    </location>
</feature>
<keyword evidence="3" id="KW-1185">Reference proteome</keyword>
<evidence type="ECO:0000313" key="2">
    <source>
        <dbReference type="EMBL" id="KAH3729599.1"/>
    </source>
</evidence>
<sequence length="273" mass="30172">MFSFPKTNFPPPLTNVPPPPHQFALLTNAPLPLTNVHPSPNQCSPSSSPMSPSHSPMFTPSPHQCPPSPYQCSSDPITDVPPQPCQCFPSPNNIPLPLTKIHPPPHQCPHPSPMSTSPLTNVHLPLTNVSLTFIHVLLLHTNFSPSPIHPPPFTHSPPSPMFTLANIHPHQCSSPHQYTASPMFILLLTNVHAVPGQGVQSRLQLLIDKLCVRCEQVTERVRDSLAHTAVLVQYQLQVTLVALEPRFLRHDGCCRFRDLDSEARQPFGLMDQL</sequence>